<gene>
    <name evidence="2" type="ORF">Fadolivirus_1_559</name>
</gene>
<dbReference type="PANTHER" id="PTHR24121:SF21">
    <property type="entry name" value="ANKYRIN REPEAT FAMILY PROTEIN"/>
    <property type="match status" value="1"/>
</dbReference>
<accession>A0A7D3V8T6</accession>
<sequence>MEFLDLNLSEALSSDSVNNLSDISLSPESVNNELQFGGSLFSSIFGDSKLTKAVLEAARLKKNDVVEFLVDKELFTSFGSQDEKGNTLLHYLVCSPNPNMKLIDKIVKKPNSKNFINKQNKNGDTPLILAVKSGHHDICSQLIDTGADKTIKNKEGLHVDTETEMVSSNKQKQVTAKSFEQISPAFNIAATGDEARKILEPIFNLLKHKHSPHLTSEPETIELTDTKTIPINHLPTQEQDTDDFALRLEKELNSRNSGQDELDNIFEKPPQNVQAGGDCGCNTDNLINAIEKYFDNNQAGGARKKKSTSAKTSAKTGKRRIRNVDSAIESEAVKPSNRESELSRAINNQTEEIINRTIKAIQTIITDNKAAFKGLKPDEQTARAIKAILWRMAKEKNPDMKSSLDVAIEMEKLVTKENIKEIGSKQVKDMIETLQKHYEEKKQKQAQQQDTISATSSDPVPSESAISATSY</sequence>
<evidence type="ECO:0000313" key="3">
    <source>
        <dbReference type="Proteomes" id="UP001162001"/>
    </source>
</evidence>
<reference evidence="2 3" key="1">
    <citation type="submission" date="2020-04" db="EMBL/GenBank/DDBJ databases">
        <title>Advantages and limits of metagenomic assembly and binning of a giant virus.</title>
        <authorList>
            <person name="Schulz F."/>
            <person name="Andreani J."/>
            <person name="Francis R."/>
            <person name="Boudjemaa H."/>
            <person name="Bou Khalil J.Y."/>
            <person name="Lee J."/>
            <person name="La Scola B."/>
            <person name="Woyke T."/>
        </authorList>
    </citation>
    <scope>NUCLEOTIDE SEQUENCE [LARGE SCALE GENOMIC DNA]</scope>
    <source>
        <strain evidence="2 3">FV1/VV64</strain>
    </source>
</reference>
<dbReference type="SMART" id="SM00248">
    <property type="entry name" value="ANK"/>
    <property type="match status" value="2"/>
</dbReference>
<dbReference type="Pfam" id="PF12796">
    <property type="entry name" value="Ank_2"/>
    <property type="match status" value="1"/>
</dbReference>
<dbReference type="PANTHER" id="PTHR24121">
    <property type="entry name" value="NO MECHANORECEPTOR POTENTIAL C, ISOFORM D-RELATED"/>
    <property type="match status" value="1"/>
</dbReference>
<dbReference type="Proteomes" id="UP001162001">
    <property type="component" value="Segment"/>
</dbReference>
<evidence type="ECO:0000256" key="1">
    <source>
        <dbReference type="SAM" id="MobiDB-lite"/>
    </source>
</evidence>
<evidence type="ECO:0000313" key="2">
    <source>
        <dbReference type="EMBL" id="QKF94017.1"/>
    </source>
</evidence>
<feature type="compositionally biased region" description="Polar residues" evidence="1">
    <location>
        <begin position="450"/>
        <end position="471"/>
    </location>
</feature>
<proteinExistence type="predicted"/>
<feature type="region of interest" description="Disordered" evidence="1">
    <location>
        <begin position="438"/>
        <end position="471"/>
    </location>
</feature>
<dbReference type="InterPro" id="IPR036770">
    <property type="entry name" value="Ankyrin_rpt-contain_sf"/>
</dbReference>
<organism evidence="2 3">
    <name type="scientific">Fadolivirus FV1/VV64</name>
    <dbReference type="NCBI Taxonomy" id="3070911"/>
    <lineage>
        <taxon>Viruses</taxon>
        <taxon>Varidnaviria</taxon>
        <taxon>Bamfordvirae</taxon>
        <taxon>Nucleocytoviricota</taxon>
        <taxon>Megaviricetes</taxon>
        <taxon>Imitervirales</taxon>
        <taxon>Mimiviridae</taxon>
        <taxon>Klosneuvirinae</taxon>
        <taxon>Fadolivirus</taxon>
        <taxon>Fadolivirus algeromassiliense</taxon>
    </lineage>
</organism>
<dbReference type="InterPro" id="IPR002110">
    <property type="entry name" value="Ankyrin_rpt"/>
</dbReference>
<dbReference type="Gene3D" id="1.25.40.20">
    <property type="entry name" value="Ankyrin repeat-containing domain"/>
    <property type="match status" value="1"/>
</dbReference>
<dbReference type="EMBL" id="MT418680">
    <property type="protein sequence ID" value="QKF94017.1"/>
    <property type="molecule type" value="Genomic_DNA"/>
</dbReference>
<dbReference type="PROSITE" id="PS50297">
    <property type="entry name" value="ANK_REP_REGION"/>
    <property type="match status" value="1"/>
</dbReference>
<dbReference type="PROSITE" id="PS50088">
    <property type="entry name" value="ANK_REPEAT"/>
    <property type="match status" value="1"/>
</dbReference>
<keyword evidence="3" id="KW-1185">Reference proteome</keyword>
<feature type="region of interest" description="Disordered" evidence="1">
    <location>
        <begin position="299"/>
        <end position="321"/>
    </location>
</feature>
<dbReference type="SUPFAM" id="SSF48403">
    <property type="entry name" value="Ankyrin repeat"/>
    <property type="match status" value="1"/>
</dbReference>
<name>A0A7D3V8T6_9VIRU</name>
<protein>
    <submittedName>
        <fullName evidence="2">Ankyrin repeat domain-containing protein</fullName>
    </submittedName>
</protein>